<proteinExistence type="predicted"/>
<feature type="compositionally biased region" description="Acidic residues" evidence="2">
    <location>
        <begin position="717"/>
        <end position="733"/>
    </location>
</feature>
<evidence type="ECO:0000256" key="1">
    <source>
        <dbReference type="PROSITE-ProRule" id="PRU00339"/>
    </source>
</evidence>
<feature type="compositionally biased region" description="Low complexity" evidence="2">
    <location>
        <begin position="193"/>
        <end position="204"/>
    </location>
</feature>
<dbReference type="InterPro" id="IPR019734">
    <property type="entry name" value="TPR_rpt"/>
</dbReference>
<dbReference type="InterPro" id="IPR011990">
    <property type="entry name" value="TPR-like_helical_dom_sf"/>
</dbReference>
<dbReference type="InterPro" id="IPR032774">
    <property type="entry name" value="WG_beta_rep"/>
</dbReference>
<feature type="compositionally biased region" description="Acidic residues" evidence="2">
    <location>
        <begin position="696"/>
        <end position="707"/>
    </location>
</feature>
<feature type="compositionally biased region" description="Basic and acidic residues" evidence="2">
    <location>
        <begin position="480"/>
        <end position="516"/>
    </location>
</feature>
<dbReference type="AlphaFoldDB" id="A0A285HC43"/>
<dbReference type="EMBL" id="OBDY01000004">
    <property type="protein sequence ID" value="SNY33224.1"/>
    <property type="molecule type" value="Genomic_DNA"/>
</dbReference>
<name>A0A285HC43_9ACTN</name>
<dbReference type="SMART" id="SM00028">
    <property type="entry name" value="TPR"/>
    <property type="match status" value="2"/>
</dbReference>
<accession>A0A285HC43</accession>
<dbReference type="Proteomes" id="UP000219612">
    <property type="component" value="Unassembled WGS sequence"/>
</dbReference>
<evidence type="ECO:0000256" key="2">
    <source>
        <dbReference type="SAM" id="MobiDB-lite"/>
    </source>
</evidence>
<dbReference type="Pfam" id="PF14903">
    <property type="entry name" value="WG_beta_rep"/>
    <property type="match status" value="1"/>
</dbReference>
<evidence type="ECO:0000313" key="4">
    <source>
        <dbReference type="Proteomes" id="UP000219612"/>
    </source>
</evidence>
<feature type="compositionally biased region" description="Basic and acidic residues" evidence="2">
    <location>
        <begin position="325"/>
        <end position="335"/>
    </location>
</feature>
<evidence type="ECO:0000313" key="3">
    <source>
        <dbReference type="EMBL" id="SNY33224.1"/>
    </source>
</evidence>
<dbReference type="SUPFAM" id="SSF48452">
    <property type="entry name" value="TPR-like"/>
    <property type="match status" value="1"/>
</dbReference>
<sequence length="1083" mass="115210">MVSAEFRQGGYYEPEPSYQPHPDQGITPGPDAAAYDRPEPVTAPPYLVADGNAGSAGTEHFDPSVSPISSLPADHPLPTGPVAGHRNEPVSAPQGAGLPVEEAPTTEGLPAETPAAGTPAVDAPVAEQPRGLGWLLSQSGLGAITPLPPPEPLLAMIEQPVAQPEPEEVRPVSAVPEKPNWFVQPADDELAEDATAAQDELQATSEQPEADQDTVAPSTPEQLPEEDSVVQPVLPEDSLEEPDAYAPSTDHTAAELQSHELPTDHPAPAPQDHQPIADHPVSEPQDHQLATDQPVSEPQDHEPSTDNWGAAEAYTHVPDQPAQDLDTHPVTESEVHQAAAGQTAADPRPAEDLDIYPATESEVHQAAADHTAAEPEAAEDLETHSAPESQAAQSAVEYPAVEPQAASAGVDLQAVESEADQPAVEHEATEPQEHQPAVAGPSAEQAAVEVQDAEPGAEQLVAEEWGAEQLPHQIQDAEPPAEREDAVDHSVDEPADQPERPVVEPEASEDHAHPADEFDAGEPDAGPDPAEEAGVSPHSVEAEQVEGMEPAFGEQASQVAEPALVEASVPDEPVVSAQDDGFGEVSSEPLRNEDPGNADEGAPEVEAPHIEIELGPEWAQVEDEAAPAVDELLEVAEAPSAEFGVAEPAGEEAVEEAVDVELLELAPEPVADEPVEEIVDVELVEDSRPELVAAVEDPEPAPDDPEPVDLTSGPAESEAEESAVEAETAEAEPEVVAAAPSVVAVPRVPAAPIRQRGDKVQPQDRRADPEQVLSAYPWVFDPATLRERIEETDPMGVVIDRLTDKLEYAERDSVRARLLSLRAVAERLLDELDPALEDAEAGLEHAKKAGDPVLEATVLGRLAHVRHWRGEYAEADRLYALASSPELPTRLQAELHELAGRSAFEQGRYLEAVNHFETALDLRKGTDPDLVERIELALDTITGLTTEGWGPYPRTPEEIGGERPAPGPSLFEDENGWGAVDEHGQVVVEAKYDRFADGFTAEGLAVVESDGKQGVIDRTGQVVLPLEHAEVRLHPAAFLVADKFGLWGALGRDGAPMIELTHSERADVIEEIERRVPATRPVL</sequence>
<feature type="region of interest" description="Disordered" evidence="2">
    <location>
        <begin position="690"/>
        <end position="735"/>
    </location>
</feature>
<feature type="region of interest" description="Disordered" evidence="2">
    <location>
        <begin position="162"/>
        <end position="608"/>
    </location>
</feature>
<dbReference type="Gene3D" id="1.25.40.10">
    <property type="entry name" value="Tetratricopeptide repeat domain"/>
    <property type="match status" value="1"/>
</dbReference>
<keyword evidence="4" id="KW-1185">Reference proteome</keyword>
<feature type="repeat" description="TPR" evidence="1">
    <location>
        <begin position="893"/>
        <end position="926"/>
    </location>
</feature>
<feature type="compositionally biased region" description="Low complexity" evidence="2">
    <location>
        <begin position="443"/>
        <end position="454"/>
    </location>
</feature>
<organism evidence="3 4">
    <name type="scientific">Paractinoplanes atraurantiacus</name>
    <dbReference type="NCBI Taxonomy" id="1036182"/>
    <lineage>
        <taxon>Bacteria</taxon>
        <taxon>Bacillati</taxon>
        <taxon>Actinomycetota</taxon>
        <taxon>Actinomycetes</taxon>
        <taxon>Micromonosporales</taxon>
        <taxon>Micromonosporaceae</taxon>
        <taxon>Paractinoplanes</taxon>
    </lineage>
</organism>
<feature type="compositionally biased region" description="Basic and acidic residues" evidence="2">
    <location>
        <begin position="423"/>
        <end position="433"/>
    </location>
</feature>
<reference evidence="3 4" key="1">
    <citation type="submission" date="2017-09" db="EMBL/GenBank/DDBJ databases">
        <authorList>
            <person name="Ehlers B."/>
            <person name="Leendertz F.H."/>
        </authorList>
    </citation>
    <scope>NUCLEOTIDE SEQUENCE [LARGE SCALE GENOMIC DNA]</scope>
    <source>
        <strain evidence="3 4">CGMCC 4.6857</strain>
    </source>
</reference>
<feature type="region of interest" description="Disordered" evidence="2">
    <location>
        <begin position="1"/>
        <end position="122"/>
    </location>
</feature>
<dbReference type="PROSITE" id="PS50005">
    <property type="entry name" value="TPR"/>
    <property type="match status" value="1"/>
</dbReference>
<protein>
    <submittedName>
        <fullName evidence="3">WG containing repeat-containing protein</fullName>
    </submittedName>
</protein>
<gene>
    <name evidence="3" type="ORF">SAMN05421748_104101</name>
</gene>
<keyword evidence="1" id="KW-0802">TPR repeat</keyword>